<dbReference type="Pfam" id="PF01234">
    <property type="entry name" value="NNMT_PNMT_TEMT"/>
    <property type="match status" value="1"/>
</dbReference>
<accession>A0AAD1T6W9</accession>
<evidence type="ECO:0000313" key="5">
    <source>
        <dbReference type="EMBL" id="CAH2320331.1"/>
    </source>
</evidence>
<evidence type="ECO:0000256" key="4">
    <source>
        <dbReference type="ARBA" id="ARBA00022691"/>
    </source>
</evidence>
<keyword evidence="6" id="KW-1185">Reference proteome</keyword>
<dbReference type="GO" id="GO:0032259">
    <property type="term" value="P:methylation"/>
    <property type="evidence" value="ECO:0007669"/>
    <property type="project" value="UniProtKB-KW"/>
</dbReference>
<dbReference type="InterPro" id="IPR000940">
    <property type="entry name" value="NNMT_TEMT_trans"/>
</dbReference>
<dbReference type="PANTHER" id="PTHR10867">
    <property type="entry name" value="NNMT/PNMT/TEMT FAMILY MEMBER"/>
    <property type="match status" value="1"/>
</dbReference>
<dbReference type="InterPro" id="IPR029063">
    <property type="entry name" value="SAM-dependent_MTases_sf"/>
</dbReference>
<evidence type="ECO:0000256" key="1">
    <source>
        <dbReference type="ARBA" id="ARBA00007996"/>
    </source>
</evidence>
<dbReference type="GO" id="GO:0005829">
    <property type="term" value="C:cytosol"/>
    <property type="evidence" value="ECO:0007669"/>
    <property type="project" value="TreeGrafter"/>
</dbReference>
<protein>
    <submittedName>
        <fullName evidence="5">Nicotinamide N-methyltransferase-like</fullName>
    </submittedName>
</protein>
<dbReference type="PANTHER" id="PTHR10867:SF44">
    <property type="entry name" value="NICOTINAMIDE N-METHYLTRANSFERASE ISOFORM X2"/>
    <property type="match status" value="1"/>
</dbReference>
<name>A0AAD1T6W9_PELCU</name>
<keyword evidence="2" id="KW-0489">Methyltransferase</keyword>
<dbReference type="EMBL" id="OW240921">
    <property type="protein sequence ID" value="CAH2320331.1"/>
    <property type="molecule type" value="Genomic_DNA"/>
</dbReference>
<keyword evidence="3" id="KW-0808">Transferase</keyword>
<dbReference type="PROSITE" id="PS51681">
    <property type="entry name" value="SAM_MT_NNMT_PNMT_TEMT"/>
    <property type="match status" value="1"/>
</dbReference>
<evidence type="ECO:0000313" key="6">
    <source>
        <dbReference type="Proteomes" id="UP001295444"/>
    </source>
</evidence>
<dbReference type="GO" id="GO:0008170">
    <property type="term" value="F:N-methyltransferase activity"/>
    <property type="evidence" value="ECO:0007669"/>
    <property type="project" value="TreeGrafter"/>
</dbReference>
<evidence type="ECO:0000256" key="2">
    <source>
        <dbReference type="ARBA" id="ARBA00022603"/>
    </source>
</evidence>
<organism evidence="5 6">
    <name type="scientific">Pelobates cultripes</name>
    <name type="common">Western spadefoot toad</name>
    <dbReference type="NCBI Taxonomy" id="61616"/>
    <lineage>
        <taxon>Eukaryota</taxon>
        <taxon>Metazoa</taxon>
        <taxon>Chordata</taxon>
        <taxon>Craniata</taxon>
        <taxon>Vertebrata</taxon>
        <taxon>Euteleostomi</taxon>
        <taxon>Amphibia</taxon>
        <taxon>Batrachia</taxon>
        <taxon>Anura</taxon>
        <taxon>Pelobatoidea</taxon>
        <taxon>Pelobatidae</taxon>
        <taxon>Pelobates</taxon>
    </lineage>
</organism>
<dbReference type="SUPFAM" id="SSF53335">
    <property type="entry name" value="S-adenosyl-L-methionine-dependent methyltransferases"/>
    <property type="match status" value="1"/>
</dbReference>
<dbReference type="AlphaFoldDB" id="A0AAD1T6W9"/>
<evidence type="ECO:0000256" key="3">
    <source>
        <dbReference type="ARBA" id="ARBA00022679"/>
    </source>
</evidence>
<reference evidence="5" key="1">
    <citation type="submission" date="2022-03" db="EMBL/GenBank/DDBJ databases">
        <authorList>
            <person name="Alioto T."/>
            <person name="Alioto T."/>
            <person name="Gomez Garrido J."/>
        </authorList>
    </citation>
    <scope>NUCLEOTIDE SEQUENCE</scope>
</reference>
<sequence length="231" mass="26809">MQEVAIRYPILQLYKSVTSGRIKGDTLIDVSMGPMMHLLCTVSDVFKEITILKFNDECIKEVKKWLDTHSECFDWSHTSKYIMELNEGGSQIQEREEELKSKIKHIVKCDIEKENITDPVILPKSDCLLSVTVLEAISEDHEEFRKNLKKIVSLLKPGGQLLLFTALDATFYRLGEHKFRLLKCDETFVRSVLHEQGFVIEYIDWLKKPSETHLTDFNDITFVIARKPMEV</sequence>
<proteinExistence type="inferred from homology"/>
<keyword evidence="4" id="KW-0949">S-adenosyl-L-methionine</keyword>
<gene>
    <name evidence="5" type="ORF">PECUL_23A035267</name>
</gene>
<dbReference type="Proteomes" id="UP001295444">
    <property type="component" value="Chromosome 10"/>
</dbReference>
<dbReference type="Gene3D" id="3.40.50.150">
    <property type="entry name" value="Vaccinia Virus protein VP39"/>
    <property type="match status" value="1"/>
</dbReference>
<comment type="similarity">
    <text evidence="1">Belongs to the class I-like SAM-binding methyltransferase superfamily. NNMT/PNMT/TEMT family.</text>
</comment>